<dbReference type="InterPro" id="IPR052050">
    <property type="entry name" value="SecEffector_AnkRepeat"/>
</dbReference>
<feature type="domain" description="F-box" evidence="1">
    <location>
        <begin position="11"/>
        <end position="42"/>
    </location>
</feature>
<dbReference type="SUPFAM" id="SSF81383">
    <property type="entry name" value="F-box domain"/>
    <property type="match status" value="1"/>
</dbReference>
<dbReference type="Proteomes" id="UP000204584">
    <property type="component" value="Segment"/>
</dbReference>
<gene>
    <name evidence="2" type="ORF">psal_cds_1027</name>
</gene>
<dbReference type="Gene3D" id="1.25.40.20">
    <property type="entry name" value="Ankyrin repeat-containing domain"/>
    <property type="match status" value="1"/>
</dbReference>
<proteinExistence type="predicted"/>
<accession>S4VXW4</accession>
<dbReference type="CDD" id="cd09917">
    <property type="entry name" value="F-box_SF"/>
    <property type="match status" value="1"/>
</dbReference>
<dbReference type="Pfam" id="PF12937">
    <property type="entry name" value="F-box-like"/>
    <property type="match status" value="1"/>
</dbReference>
<name>S4VXW4_9VIRU</name>
<evidence type="ECO:0000313" key="3">
    <source>
        <dbReference type="Proteomes" id="UP000204584"/>
    </source>
</evidence>
<dbReference type="InterPro" id="IPR036770">
    <property type="entry name" value="Ankyrin_rpt-contain_sf"/>
</dbReference>
<dbReference type="GeneID" id="16607000"/>
<dbReference type="KEGG" id="vg:16607000"/>
<dbReference type="Pfam" id="PF12796">
    <property type="entry name" value="Ank_2"/>
    <property type="match status" value="1"/>
</dbReference>
<keyword evidence="3" id="KW-1185">Reference proteome</keyword>
<dbReference type="InterPro" id="IPR002110">
    <property type="entry name" value="Ankyrin_rpt"/>
</dbReference>
<organism evidence="2 3">
    <name type="scientific">Pandoravirus salinus</name>
    <dbReference type="NCBI Taxonomy" id="1349410"/>
    <lineage>
        <taxon>Viruses</taxon>
        <taxon>Pandoravirus</taxon>
    </lineage>
</organism>
<reference evidence="2 3" key="1">
    <citation type="journal article" date="2013" name="Science">
        <title>Pandoraviruses: amoeba viruses with genomes up to 2.5 Mb reaching that of parasitic eukaryotes.</title>
        <authorList>
            <person name="Philippe N."/>
            <person name="Legendre M."/>
            <person name="Doutre G."/>
            <person name="Coute Y."/>
            <person name="Poirot O."/>
            <person name="Lescot M."/>
            <person name="Arslan D."/>
            <person name="Seltzer V."/>
            <person name="Bertaux L."/>
            <person name="Bruley C."/>
            <person name="Garin J."/>
            <person name="Claverie J.M."/>
            <person name="Abergel C."/>
        </authorList>
    </citation>
    <scope>NUCLEOTIDE SEQUENCE [LARGE SCALE GENOMIC DNA]</scope>
</reference>
<dbReference type="RefSeq" id="YP_008438287.1">
    <property type="nucleotide sequence ID" value="NC_022098.1"/>
</dbReference>
<evidence type="ECO:0000313" key="2">
    <source>
        <dbReference type="EMBL" id="AGO85213.1"/>
    </source>
</evidence>
<dbReference type="InterPro" id="IPR036047">
    <property type="entry name" value="F-box-like_dom_sf"/>
</dbReference>
<protein>
    <submittedName>
        <fullName evidence="2">Ankyrin repeat domain containing protein</fullName>
    </submittedName>
</protein>
<dbReference type="PANTHER" id="PTHR46586">
    <property type="entry name" value="ANKYRIN REPEAT-CONTAINING PROTEIN"/>
    <property type="match status" value="1"/>
</dbReference>
<dbReference type="SUPFAM" id="SSF48403">
    <property type="entry name" value="Ankyrin repeat"/>
    <property type="match status" value="1"/>
</dbReference>
<sequence>MDVRAMSIALGDLPVEIRHAILSRLDDRSFVAALNVSRLWHVHNDAEHERRARRWRDCTTPRDFCRVGNLDALKAMHSRLAPEEVSLFLVGLWGGAAKYDHVDIVRWLYASGSKPPVRFFEHYATGPRVLAWLIAHHREYVTQHQQSIVGLAAYRGRVDILWLMQDGGFNDGFDRNTMATAAGGGNLDVVRFLHENRDDPPSSQTLARAAASGNVELVTFLCEHRNDGCSVDDGYIEEAAAKGYVEVLALIHRRYPHLRWGAPVLILAAAIGRVAVVEFLHRHQLVACQPGLERHICDEVARDWLRANGCACCREATGADLDMLRDTTDSDTMDYYISFRDGDDP</sequence>
<dbReference type="EMBL" id="KC977571">
    <property type="protein sequence ID" value="AGO85213.1"/>
    <property type="molecule type" value="Genomic_DNA"/>
</dbReference>
<dbReference type="InterPro" id="IPR001810">
    <property type="entry name" value="F-box_dom"/>
</dbReference>
<evidence type="ECO:0000259" key="1">
    <source>
        <dbReference type="Pfam" id="PF12937"/>
    </source>
</evidence>
<dbReference type="PANTHER" id="PTHR46586:SF3">
    <property type="entry name" value="ANKYRIN REPEAT-CONTAINING PROTEIN"/>
    <property type="match status" value="1"/>
</dbReference>